<dbReference type="InterPro" id="IPR004089">
    <property type="entry name" value="MCPsignal_dom"/>
</dbReference>
<dbReference type="OrthoDB" id="6376221at2"/>
<proteinExistence type="inferred from homology"/>
<evidence type="ECO:0000256" key="3">
    <source>
        <dbReference type="ARBA" id="ARBA00022989"/>
    </source>
</evidence>
<dbReference type="InterPro" id="IPR003660">
    <property type="entry name" value="HAMP_dom"/>
</dbReference>
<sequence>MNWFNRISIKYKLLLIPLVGVLGFGTNLVFNYTVNTETSHSLESVRDQYYPILEKANGLIVLLERTTETLNSAVSAGEIDMIAAADESAEKMRSLIADIYELEPTRKAEVEDLKGQFNKYYSAARGLSEGMISGNIDFSKLNDKVEEMGSLQSRLKVNLQGFRDESHELFTSNISDSISKAERALNVGAAIAVVITVLLIGVSLYITASVTANISRIVGSLKEIASGEGDLTKRIRQTSEDEIGDLVFWFNSFIEKLQSIIKDVVESIEPLTSTSRELATLAHESETVSSEQLESTVSVNRSMNEMFESLNENASNTSNAAEAASYASEQSQTGHTIVKDTISTINDLAKEVAKAGETIHQLESDTANVGAILDVIQGIASQTNLLALNAAIEAARAGEHGRGFAVVADEVRTLASRTQESTEEIHSVIDQLQKTARVISEVMAAGQNKAEQSVSQAGNAGNSLEAITTRVEEINVMNTQIASATEQQQQTSQFIQQAIDEISQSARLAADGSAKVASSTEQLQSVTKRLETVARQFKV</sequence>
<dbReference type="FunFam" id="1.10.287.950:FF:000001">
    <property type="entry name" value="Methyl-accepting chemotaxis sensory transducer"/>
    <property type="match status" value="1"/>
</dbReference>
<keyword evidence="4 9" id="KW-0472">Membrane</keyword>
<feature type="domain" description="Methyl-accepting transducer" evidence="10">
    <location>
        <begin position="267"/>
        <end position="503"/>
    </location>
</feature>
<dbReference type="Pfam" id="PF00672">
    <property type="entry name" value="HAMP"/>
    <property type="match status" value="1"/>
</dbReference>
<dbReference type="Pfam" id="PF00015">
    <property type="entry name" value="MCPsignal"/>
    <property type="match status" value="1"/>
</dbReference>
<dbReference type="AlphaFoldDB" id="A0A2K9LFC3"/>
<evidence type="ECO:0000256" key="9">
    <source>
        <dbReference type="SAM" id="Phobius"/>
    </source>
</evidence>
<dbReference type="PROSITE" id="PS50111">
    <property type="entry name" value="CHEMOTAXIS_TRANSDUC_2"/>
    <property type="match status" value="1"/>
</dbReference>
<evidence type="ECO:0000313" key="12">
    <source>
        <dbReference type="EMBL" id="AUM10927.1"/>
    </source>
</evidence>
<dbReference type="RefSeq" id="WP_101892273.1">
    <property type="nucleotide sequence ID" value="NZ_CP022684.1"/>
</dbReference>
<evidence type="ECO:0000256" key="1">
    <source>
        <dbReference type="ARBA" id="ARBA00004141"/>
    </source>
</evidence>
<dbReference type="SMART" id="SM00304">
    <property type="entry name" value="HAMP"/>
    <property type="match status" value="1"/>
</dbReference>
<evidence type="ECO:0000256" key="7">
    <source>
        <dbReference type="PROSITE-ProRule" id="PRU00284"/>
    </source>
</evidence>
<evidence type="ECO:0000259" key="10">
    <source>
        <dbReference type="PROSITE" id="PS50111"/>
    </source>
</evidence>
<dbReference type="EMBL" id="CP022684">
    <property type="protein sequence ID" value="AUM10927.1"/>
    <property type="molecule type" value="Genomic_DNA"/>
</dbReference>
<evidence type="ECO:0000259" key="11">
    <source>
        <dbReference type="PROSITE" id="PS50885"/>
    </source>
</evidence>
<dbReference type="Proteomes" id="UP000235116">
    <property type="component" value="Chromosome"/>
</dbReference>
<reference evidence="13" key="1">
    <citation type="submission" date="2017-08" db="EMBL/GenBank/DDBJ databases">
        <title>Direct submision.</title>
        <authorList>
            <person name="Kim S.-J."/>
            <person name="Rhee S.-K."/>
        </authorList>
    </citation>
    <scope>NUCLEOTIDE SEQUENCE [LARGE SCALE GENOMIC DNA]</scope>
    <source>
        <strain evidence="13">GI5</strain>
    </source>
</reference>
<dbReference type="PROSITE" id="PS50885">
    <property type="entry name" value="HAMP"/>
    <property type="match status" value="1"/>
</dbReference>
<evidence type="ECO:0000256" key="6">
    <source>
        <dbReference type="ARBA" id="ARBA00029447"/>
    </source>
</evidence>
<keyword evidence="5 7" id="KW-0807">Transducer</keyword>
<dbReference type="PANTHER" id="PTHR32089:SF119">
    <property type="entry name" value="METHYL-ACCEPTING CHEMOTAXIS PROTEIN CTPL"/>
    <property type="match status" value="1"/>
</dbReference>
<feature type="region of interest" description="Disordered" evidence="8">
    <location>
        <begin position="312"/>
        <end position="333"/>
    </location>
</feature>
<dbReference type="GO" id="GO:0016020">
    <property type="term" value="C:membrane"/>
    <property type="evidence" value="ECO:0007669"/>
    <property type="project" value="UniProtKB-SubCell"/>
</dbReference>
<accession>A0A2K9LFC3</accession>
<name>A0A2K9LFC3_9GAMM</name>
<evidence type="ECO:0000256" key="8">
    <source>
        <dbReference type="SAM" id="MobiDB-lite"/>
    </source>
</evidence>
<gene>
    <name evidence="12" type="ORF">Kalk_00030</name>
</gene>
<evidence type="ECO:0000256" key="2">
    <source>
        <dbReference type="ARBA" id="ARBA00022692"/>
    </source>
</evidence>
<dbReference type="SMART" id="SM00283">
    <property type="entry name" value="MA"/>
    <property type="match status" value="1"/>
</dbReference>
<comment type="subcellular location">
    <subcellularLocation>
        <location evidence="1">Membrane</location>
        <topology evidence="1">Multi-pass membrane protein</topology>
    </subcellularLocation>
</comment>
<dbReference type="PANTHER" id="PTHR32089">
    <property type="entry name" value="METHYL-ACCEPTING CHEMOTAXIS PROTEIN MCPB"/>
    <property type="match status" value="1"/>
</dbReference>
<feature type="transmembrane region" description="Helical" evidence="9">
    <location>
        <begin position="184"/>
        <end position="206"/>
    </location>
</feature>
<dbReference type="GO" id="GO:0006935">
    <property type="term" value="P:chemotaxis"/>
    <property type="evidence" value="ECO:0007669"/>
    <property type="project" value="UniProtKB-ARBA"/>
</dbReference>
<comment type="similarity">
    <text evidence="6">Belongs to the methyl-accepting chemotaxis (MCP) protein family.</text>
</comment>
<organism evidence="12 13">
    <name type="scientific">Ketobacter alkanivorans</name>
    <dbReference type="NCBI Taxonomy" id="1917421"/>
    <lineage>
        <taxon>Bacteria</taxon>
        <taxon>Pseudomonadati</taxon>
        <taxon>Pseudomonadota</taxon>
        <taxon>Gammaproteobacteria</taxon>
        <taxon>Pseudomonadales</taxon>
        <taxon>Ketobacteraceae</taxon>
        <taxon>Ketobacter</taxon>
    </lineage>
</organism>
<keyword evidence="3 9" id="KW-1133">Transmembrane helix</keyword>
<dbReference type="KEGG" id="kak:Kalk_00030"/>
<dbReference type="CDD" id="cd06225">
    <property type="entry name" value="HAMP"/>
    <property type="match status" value="1"/>
</dbReference>
<keyword evidence="2 9" id="KW-0812">Transmembrane</keyword>
<feature type="domain" description="HAMP" evidence="11">
    <location>
        <begin position="208"/>
        <end position="262"/>
    </location>
</feature>
<dbReference type="GO" id="GO:0007165">
    <property type="term" value="P:signal transduction"/>
    <property type="evidence" value="ECO:0007669"/>
    <property type="project" value="UniProtKB-KW"/>
</dbReference>
<evidence type="ECO:0000313" key="13">
    <source>
        <dbReference type="Proteomes" id="UP000235116"/>
    </source>
</evidence>
<evidence type="ECO:0008006" key="14">
    <source>
        <dbReference type="Google" id="ProtNLM"/>
    </source>
</evidence>
<evidence type="ECO:0000256" key="4">
    <source>
        <dbReference type="ARBA" id="ARBA00023136"/>
    </source>
</evidence>
<evidence type="ECO:0000256" key="5">
    <source>
        <dbReference type="ARBA" id="ARBA00023224"/>
    </source>
</evidence>
<dbReference type="Gene3D" id="1.10.287.950">
    <property type="entry name" value="Methyl-accepting chemotaxis protein"/>
    <property type="match status" value="1"/>
</dbReference>
<keyword evidence="13" id="KW-1185">Reference proteome</keyword>
<protein>
    <recommendedName>
        <fullName evidence="14">Chemotaxis protein</fullName>
    </recommendedName>
</protein>
<feature type="compositionally biased region" description="Low complexity" evidence="8">
    <location>
        <begin position="312"/>
        <end position="331"/>
    </location>
</feature>
<dbReference type="SUPFAM" id="SSF58104">
    <property type="entry name" value="Methyl-accepting chemotaxis protein (MCP) signaling domain"/>
    <property type="match status" value="1"/>
</dbReference>